<dbReference type="GO" id="GO:0016491">
    <property type="term" value="F:oxidoreductase activity"/>
    <property type="evidence" value="ECO:0007669"/>
    <property type="project" value="UniProtKB-KW"/>
</dbReference>
<evidence type="ECO:0000313" key="3">
    <source>
        <dbReference type="EMBL" id="KAG4412455.1"/>
    </source>
</evidence>
<keyword evidence="1" id="KW-0560">Oxidoreductase</keyword>
<protein>
    <recommendedName>
        <fullName evidence="2">NADP-dependent oxidoreductase domain-containing protein</fullName>
    </recommendedName>
</protein>
<dbReference type="EMBL" id="JAFJYH010000377">
    <property type="protein sequence ID" value="KAG4412455.1"/>
    <property type="molecule type" value="Genomic_DNA"/>
</dbReference>
<dbReference type="InterPro" id="IPR036812">
    <property type="entry name" value="NAD(P)_OxRdtase_dom_sf"/>
</dbReference>
<dbReference type="SUPFAM" id="SSF51430">
    <property type="entry name" value="NAD(P)-linked oxidoreductase"/>
    <property type="match status" value="1"/>
</dbReference>
<feature type="domain" description="NADP-dependent oxidoreductase" evidence="2">
    <location>
        <begin position="28"/>
        <end position="312"/>
    </location>
</feature>
<dbReference type="PANTHER" id="PTHR43364">
    <property type="entry name" value="NADH-SPECIFIC METHYLGLYOXAL REDUCTASE-RELATED"/>
    <property type="match status" value="1"/>
</dbReference>
<dbReference type="CDD" id="cd19075">
    <property type="entry name" value="AKR_AKR7A1-5"/>
    <property type="match status" value="1"/>
</dbReference>
<dbReference type="PANTHER" id="PTHR43364:SF4">
    <property type="entry name" value="NAD(P)-LINKED OXIDOREDUCTASE SUPERFAMILY PROTEIN"/>
    <property type="match status" value="1"/>
</dbReference>
<comment type="caution">
    <text evidence="3">The sequence shown here is derived from an EMBL/GenBank/DDBJ whole genome shotgun (WGS) entry which is preliminary data.</text>
</comment>
<dbReference type="InterPro" id="IPR050523">
    <property type="entry name" value="AKR_Detox_Biosynth"/>
</dbReference>
<organism evidence="3 4">
    <name type="scientific">Cadophora malorum</name>
    <dbReference type="NCBI Taxonomy" id="108018"/>
    <lineage>
        <taxon>Eukaryota</taxon>
        <taxon>Fungi</taxon>
        <taxon>Dikarya</taxon>
        <taxon>Ascomycota</taxon>
        <taxon>Pezizomycotina</taxon>
        <taxon>Leotiomycetes</taxon>
        <taxon>Helotiales</taxon>
        <taxon>Ploettnerulaceae</taxon>
        <taxon>Cadophora</taxon>
    </lineage>
</organism>
<dbReference type="Proteomes" id="UP000664132">
    <property type="component" value="Unassembled WGS sequence"/>
</dbReference>
<gene>
    <name evidence="3" type="ORF">IFR04_014419</name>
</gene>
<dbReference type="Gene3D" id="3.20.20.100">
    <property type="entry name" value="NADP-dependent oxidoreductase domain"/>
    <property type="match status" value="1"/>
</dbReference>
<accession>A0A8H7T0T7</accession>
<reference evidence="3" key="1">
    <citation type="submission" date="2021-02" db="EMBL/GenBank/DDBJ databases">
        <title>Genome sequence Cadophora malorum strain M34.</title>
        <authorList>
            <person name="Stefanovic E."/>
            <person name="Vu D."/>
            <person name="Scully C."/>
            <person name="Dijksterhuis J."/>
            <person name="Roader J."/>
            <person name="Houbraken J."/>
        </authorList>
    </citation>
    <scope>NUCLEOTIDE SEQUENCE</scope>
    <source>
        <strain evidence="3">M34</strain>
    </source>
</reference>
<name>A0A8H7T0T7_9HELO</name>
<evidence type="ECO:0000259" key="2">
    <source>
        <dbReference type="Pfam" id="PF00248"/>
    </source>
</evidence>
<evidence type="ECO:0000256" key="1">
    <source>
        <dbReference type="ARBA" id="ARBA00023002"/>
    </source>
</evidence>
<dbReference type="InterPro" id="IPR023210">
    <property type="entry name" value="NADP_OxRdtase_dom"/>
</dbReference>
<sequence length="335" mass="37062">MTSSSTPVALVAGTHIWEPTPENLVFQDELLKIIRKHGITRLDTARAYLDGRSEESIGLKGLAKEFLITTKAPTATPGNGTYENIIKEARLSFDALKVDRVRVYLLHAPDDTVPFKETYRAVQELYLEGKFEKFGLSNFSASQVREWYAYGKEHGFVLPTVYQSMYSAAARIQEFELFPTLRELGLSIQAYSPLAMGFLAKKAEDFEPGTNKLTGGRWDRTTPFGMIQGIMFNKPSMINLLAEWNEIAAGAGLSKAGMAYRWAMYHSALKGELGDEMIIGASTSTQFEETIREIEKGPLDAEVVTRIDALWEPVKADAETSGLRAVGVLMSGGAK</sequence>
<dbReference type="OrthoDB" id="48988at2759"/>
<proteinExistence type="predicted"/>
<evidence type="ECO:0000313" key="4">
    <source>
        <dbReference type="Proteomes" id="UP000664132"/>
    </source>
</evidence>
<keyword evidence="4" id="KW-1185">Reference proteome</keyword>
<dbReference type="Pfam" id="PF00248">
    <property type="entry name" value="Aldo_ket_red"/>
    <property type="match status" value="1"/>
</dbReference>
<dbReference type="AlphaFoldDB" id="A0A8H7T0T7"/>